<sequence length="116" mass="13492">MIVGNFNDILYATEKESRVSQPQWQLEGFRSSLVDSGLYDLGYSGDLFAWNNGREGDDFVQERLDRALANMEWRNHFANVSISVLQATCSEYQPLWIDVCLGRDSFLVRRFRFENV</sequence>
<dbReference type="InterPro" id="IPR036691">
    <property type="entry name" value="Endo/exonu/phosph_ase_sf"/>
</dbReference>
<evidence type="ECO:0000313" key="1">
    <source>
        <dbReference type="EMBL" id="OAY50488.1"/>
    </source>
</evidence>
<accession>A0A2C9VYA4</accession>
<evidence type="ECO:0008006" key="2">
    <source>
        <dbReference type="Google" id="ProtNLM"/>
    </source>
</evidence>
<dbReference type="SUPFAM" id="SSF56219">
    <property type="entry name" value="DNase I-like"/>
    <property type="match status" value="1"/>
</dbReference>
<gene>
    <name evidence="1" type="ORF">MANES_05G139900</name>
</gene>
<dbReference type="AlphaFoldDB" id="A0A2C9VYA4"/>
<name>A0A2C9VYA4_MANES</name>
<dbReference type="STRING" id="3983.A0A2C9VYA4"/>
<dbReference type="EMBL" id="CM004391">
    <property type="protein sequence ID" value="OAY50488.1"/>
    <property type="molecule type" value="Genomic_DNA"/>
</dbReference>
<organism evidence="1">
    <name type="scientific">Manihot esculenta</name>
    <name type="common">Cassava</name>
    <name type="synonym">Jatropha manihot</name>
    <dbReference type="NCBI Taxonomy" id="3983"/>
    <lineage>
        <taxon>Eukaryota</taxon>
        <taxon>Viridiplantae</taxon>
        <taxon>Streptophyta</taxon>
        <taxon>Embryophyta</taxon>
        <taxon>Tracheophyta</taxon>
        <taxon>Spermatophyta</taxon>
        <taxon>Magnoliopsida</taxon>
        <taxon>eudicotyledons</taxon>
        <taxon>Gunneridae</taxon>
        <taxon>Pentapetalae</taxon>
        <taxon>rosids</taxon>
        <taxon>fabids</taxon>
        <taxon>Malpighiales</taxon>
        <taxon>Euphorbiaceae</taxon>
        <taxon>Crotonoideae</taxon>
        <taxon>Manihoteae</taxon>
        <taxon>Manihot</taxon>
    </lineage>
</organism>
<dbReference type="PANTHER" id="PTHR33710:SF62">
    <property type="entry name" value="DUF4283 DOMAIN PROTEIN"/>
    <property type="match status" value="1"/>
</dbReference>
<reference evidence="1" key="1">
    <citation type="submission" date="2016-02" db="EMBL/GenBank/DDBJ databases">
        <title>WGS assembly of Manihot esculenta.</title>
        <authorList>
            <person name="Bredeson J.V."/>
            <person name="Prochnik S.E."/>
            <person name="Lyons J.B."/>
            <person name="Schmutz J."/>
            <person name="Grimwood J."/>
            <person name="Vrebalov J."/>
            <person name="Bart R.S."/>
            <person name="Amuge T."/>
            <person name="Ferguson M.E."/>
            <person name="Green R."/>
            <person name="Putnam N."/>
            <person name="Stites J."/>
            <person name="Rounsley S."/>
            <person name="Rokhsar D.S."/>
        </authorList>
    </citation>
    <scope>NUCLEOTIDE SEQUENCE [LARGE SCALE GENOMIC DNA]</scope>
    <source>
        <tissue evidence="1">Leaf</tissue>
    </source>
</reference>
<protein>
    <recommendedName>
        <fullName evidence="2">Endonuclease/exonuclease/phosphatase domain-containing protein</fullName>
    </recommendedName>
</protein>
<proteinExistence type="predicted"/>
<dbReference type="Gene3D" id="3.60.10.10">
    <property type="entry name" value="Endonuclease/exonuclease/phosphatase"/>
    <property type="match status" value="1"/>
</dbReference>
<dbReference type="PANTHER" id="PTHR33710">
    <property type="entry name" value="BNAC02G09200D PROTEIN"/>
    <property type="match status" value="1"/>
</dbReference>